<dbReference type="EMBL" id="JACTUZ010000381">
    <property type="protein sequence ID" value="MBC9180496.1"/>
    <property type="molecule type" value="Genomic_DNA"/>
</dbReference>
<dbReference type="PANTHER" id="PTHR37936">
    <property type="entry name" value="TRANSPOSASE INSC FOR INSERTION ELEMENT IS2A-RELATED"/>
    <property type="match status" value="1"/>
</dbReference>
<comment type="caution">
    <text evidence="3">The sequence shown here is derived from an EMBL/GenBank/DDBJ whole genome shotgun (WGS) entry which is preliminary data.</text>
</comment>
<evidence type="ECO:0000256" key="1">
    <source>
        <dbReference type="ARBA" id="ARBA00009964"/>
    </source>
</evidence>
<dbReference type="Gene3D" id="1.10.10.10">
    <property type="entry name" value="Winged helix-like DNA-binding domain superfamily/Winged helix DNA-binding domain"/>
    <property type="match status" value="1"/>
</dbReference>
<evidence type="ECO:0000313" key="4">
    <source>
        <dbReference type="Proteomes" id="UP000603940"/>
    </source>
</evidence>
<comment type="similarity">
    <text evidence="1">Belongs to the transposase 8 family.</text>
</comment>
<keyword evidence="4" id="KW-1185">Reference proteome</keyword>
<evidence type="ECO:0000313" key="3">
    <source>
        <dbReference type="EMBL" id="MBC9180496.1"/>
    </source>
</evidence>
<protein>
    <submittedName>
        <fullName evidence="3">Transposase</fullName>
    </submittedName>
</protein>
<proteinExistence type="inferred from homology"/>
<evidence type="ECO:0000256" key="2">
    <source>
        <dbReference type="SAM" id="MobiDB-lite"/>
    </source>
</evidence>
<organism evidence="3 4">
    <name type="scientific">Pseudoroseomonas ludipueritiae</name>
    <dbReference type="NCBI Taxonomy" id="198093"/>
    <lineage>
        <taxon>Bacteria</taxon>
        <taxon>Pseudomonadati</taxon>
        <taxon>Pseudomonadota</taxon>
        <taxon>Alphaproteobacteria</taxon>
        <taxon>Acetobacterales</taxon>
        <taxon>Acetobacteraceae</taxon>
        <taxon>Pseudoroseomonas</taxon>
    </lineage>
</organism>
<dbReference type="InterPro" id="IPR002514">
    <property type="entry name" value="Transposase_8"/>
</dbReference>
<feature type="region of interest" description="Disordered" evidence="2">
    <location>
        <begin position="1"/>
        <end position="35"/>
    </location>
</feature>
<dbReference type="InterPro" id="IPR010921">
    <property type="entry name" value="Trp_repressor/repl_initiator"/>
</dbReference>
<dbReference type="Pfam" id="PF01527">
    <property type="entry name" value="HTH_Tnp_1"/>
    <property type="match status" value="1"/>
</dbReference>
<gene>
    <name evidence="3" type="ORF">IBL25_26490</name>
</gene>
<dbReference type="SUPFAM" id="SSF48295">
    <property type="entry name" value="TrpR-like"/>
    <property type="match status" value="1"/>
</dbReference>
<dbReference type="Proteomes" id="UP000603940">
    <property type="component" value="Unassembled WGS sequence"/>
</dbReference>
<dbReference type="InterPro" id="IPR036388">
    <property type="entry name" value="WH-like_DNA-bd_sf"/>
</dbReference>
<accession>A0ABR7RFJ9</accession>
<sequence length="157" mass="17130">MVEVGCMTDEITTTPLADPSYDGRKSVSGSRGRRGVEVRVREVRRRNWSSEERLRIVRETLEPGVIVQAVADRHGVSTGQLYTWRKQMLATAMSGFVPVEVVPEIPRLETPAPPTAHIPSDTPGAIEVTLRSGASIRIMGCVDVAVLRVVLAELGGR</sequence>
<reference evidence="3 4" key="1">
    <citation type="journal article" date="2009" name="Int. J. Syst. Evol. Microbiol.">
        <title>Transfer of Teichococcus ludipueritiae and Muricoccus roseus to the genus Roseomonas, as Roseomonas ludipueritiae comb. nov. and Roseomonas rosea comb. nov., respectively, and emended description of the genus Roseomonas.</title>
        <authorList>
            <person name="Sanchez-Porro C."/>
            <person name="Gallego V."/>
            <person name="Busse H.J."/>
            <person name="Kampfer P."/>
            <person name="Ventosa A."/>
        </authorList>
    </citation>
    <scope>NUCLEOTIDE SEQUENCE [LARGE SCALE GENOMIC DNA]</scope>
    <source>
        <strain evidence="3 4">DSM 14915</strain>
    </source>
</reference>
<name>A0ABR7RFJ9_9PROT</name>
<dbReference type="PANTHER" id="PTHR37936:SF3">
    <property type="entry name" value="TRANSPOSASE INSC FOR INSERTION ELEMENT IS2A-RELATED"/>
    <property type="match status" value="1"/>
</dbReference>
<dbReference type="NCBIfam" id="NF047595">
    <property type="entry name" value="IS66_ISRel24_TnpA"/>
    <property type="match status" value="1"/>
</dbReference>